<sequence>GDILEMLLLEALLFAIGNNRLNGNMADVRQINQDNQSGILTHTHNRNRIQTHNETETKTHNRTRSQTHNKTETQTYNRNRNQTHNKTETETHYRNQSQTPCGTETKTHN</sequence>
<accession>A0A6H5HGS5</accession>
<reference evidence="2 4" key="1">
    <citation type="submission" date="2020-02" db="EMBL/GenBank/DDBJ databases">
        <authorList>
            <person name="Ferguson B K."/>
        </authorList>
    </citation>
    <scope>NUCLEOTIDE SEQUENCE [LARGE SCALE GENOMIC DNA]</scope>
</reference>
<evidence type="ECO:0000313" key="2">
    <source>
        <dbReference type="EMBL" id="CAB0015618.1"/>
    </source>
</evidence>
<keyword evidence="4" id="KW-1185">Reference proteome</keyword>
<proteinExistence type="predicted"/>
<dbReference type="EMBL" id="CADCXU010029279">
    <property type="protein sequence ID" value="CAB0015619.1"/>
    <property type="molecule type" value="Genomic_DNA"/>
</dbReference>
<organism evidence="2 4">
    <name type="scientific">Nesidiocoris tenuis</name>
    <dbReference type="NCBI Taxonomy" id="355587"/>
    <lineage>
        <taxon>Eukaryota</taxon>
        <taxon>Metazoa</taxon>
        <taxon>Ecdysozoa</taxon>
        <taxon>Arthropoda</taxon>
        <taxon>Hexapoda</taxon>
        <taxon>Insecta</taxon>
        <taxon>Pterygota</taxon>
        <taxon>Neoptera</taxon>
        <taxon>Paraneoptera</taxon>
        <taxon>Hemiptera</taxon>
        <taxon>Heteroptera</taxon>
        <taxon>Panheteroptera</taxon>
        <taxon>Cimicomorpha</taxon>
        <taxon>Miridae</taxon>
        <taxon>Dicyphina</taxon>
        <taxon>Nesidiocoris</taxon>
    </lineage>
</organism>
<dbReference type="AlphaFoldDB" id="A0A6H5HGS5"/>
<feature type="compositionally biased region" description="Polar residues" evidence="1">
    <location>
        <begin position="94"/>
        <end position="109"/>
    </location>
</feature>
<evidence type="ECO:0000313" key="3">
    <source>
        <dbReference type="EMBL" id="CAB0015619.1"/>
    </source>
</evidence>
<feature type="non-terminal residue" evidence="2">
    <location>
        <position position="1"/>
    </location>
</feature>
<dbReference type="Proteomes" id="UP000479000">
    <property type="component" value="Unassembled WGS sequence"/>
</dbReference>
<evidence type="ECO:0000313" key="4">
    <source>
        <dbReference type="Proteomes" id="UP000479000"/>
    </source>
</evidence>
<feature type="compositionally biased region" description="Polar residues" evidence="1">
    <location>
        <begin position="68"/>
        <end position="84"/>
    </location>
</feature>
<evidence type="ECO:0000256" key="1">
    <source>
        <dbReference type="SAM" id="MobiDB-lite"/>
    </source>
</evidence>
<gene>
    <name evidence="2" type="ORF">NTEN_LOCUS19958</name>
    <name evidence="3" type="ORF">NTEN_LOCUS19959</name>
</gene>
<protein>
    <submittedName>
        <fullName evidence="2">Uncharacterized protein</fullName>
    </submittedName>
</protein>
<feature type="region of interest" description="Disordered" evidence="1">
    <location>
        <begin position="41"/>
        <end position="109"/>
    </location>
</feature>
<name>A0A6H5HGS5_9HEMI</name>
<dbReference type="EMBL" id="CADCXU010029278">
    <property type="protein sequence ID" value="CAB0015618.1"/>
    <property type="molecule type" value="Genomic_DNA"/>
</dbReference>